<evidence type="ECO:0000313" key="2">
    <source>
        <dbReference type="EMBL" id="GMA89378.1"/>
    </source>
</evidence>
<protein>
    <submittedName>
        <fullName evidence="2">Uncharacterized protein</fullName>
    </submittedName>
</protein>
<feature type="compositionally biased region" description="Low complexity" evidence="1">
    <location>
        <begin position="58"/>
        <end position="72"/>
    </location>
</feature>
<accession>A0ABQ6JMW4</accession>
<reference evidence="3" key="1">
    <citation type="journal article" date="2019" name="Int. J. Syst. Evol. Microbiol.">
        <title>The Global Catalogue of Microorganisms (GCM) 10K type strain sequencing project: providing services to taxonomists for standard genome sequencing and annotation.</title>
        <authorList>
            <consortium name="The Broad Institute Genomics Platform"/>
            <consortium name="The Broad Institute Genome Sequencing Center for Infectious Disease"/>
            <person name="Wu L."/>
            <person name="Ma J."/>
        </authorList>
    </citation>
    <scope>NUCLEOTIDE SEQUENCE [LARGE SCALE GENOMIC DNA]</scope>
    <source>
        <strain evidence="3">NBRC 108730</strain>
    </source>
</reference>
<organism evidence="2 3">
    <name type="scientific">Angustibacter aerolatus</name>
    <dbReference type="NCBI Taxonomy" id="1162965"/>
    <lineage>
        <taxon>Bacteria</taxon>
        <taxon>Bacillati</taxon>
        <taxon>Actinomycetota</taxon>
        <taxon>Actinomycetes</taxon>
        <taxon>Kineosporiales</taxon>
        <taxon>Kineosporiaceae</taxon>
    </lineage>
</organism>
<dbReference type="EMBL" id="BSUZ01000001">
    <property type="protein sequence ID" value="GMA89378.1"/>
    <property type="molecule type" value="Genomic_DNA"/>
</dbReference>
<keyword evidence="3" id="KW-1185">Reference proteome</keyword>
<evidence type="ECO:0000256" key="1">
    <source>
        <dbReference type="SAM" id="MobiDB-lite"/>
    </source>
</evidence>
<evidence type="ECO:0000313" key="3">
    <source>
        <dbReference type="Proteomes" id="UP001157017"/>
    </source>
</evidence>
<gene>
    <name evidence="2" type="ORF">GCM10025868_46280</name>
</gene>
<proteinExistence type="predicted"/>
<dbReference type="Proteomes" id="UP001157017">
    <property type="component" value="Unassembled WGS sequence"/>
</dbReference>
<feature type="region of interest" description="Disordered" evidence="1">
    <location>
        <begin position="34"/>
        <end position="72"/>
    </location>
</feature>
<comment type="caution">
    <text evidence="2">The sequence shown here is derived from an EMBL/GenBank/DDBJ whole genome shotgun (WGS) entry which is preliminary data.</text>
</comment>
<name>A0ABQ6JMW4_9ACTN</name>
<sequence length="85" mass="9155">MLTLQGRVLRMRHRFEPGDDAAARLDAAVREVAEHARQRGAGSLEPAGGRRGPAEVDAPGAAPRRLARAAAPDGTHEWRLRVVLS</sequence>